<dbReference type="InterPro" id="IPR019405">
    <property type="entry name" value="Lactonase_7-beta_prop"/>
</dbReference>
<dbReference type="Gene3D" id="2.130.10.10">
    <property type="entry name" value="YVTN repeat-like/Quinoprotein amine dehydrogenase"/>
    <property type="match status" value="1"/>
</dbReference>
<sequence>MIIDIFVGSYAEKGTDGIYCYSLDTSNHQLKLKSKTNLVENPSYLARSSDKGAIYCVSETNRFEGQEGGGVAVLNYENEQFSLLDITATKGSAPCHVLLDERRNNLYVSNYSGGSIAMYHIEDKGKLQMCDLIKHRGWGPNKERQEASHVHFCGFIDGKVCAADLGIDTIKCYDIDSNFNKLVHAQDIEIYKGTGVRHFTVSNRNKDLIFAVCELSSEVVVIKKSGANFKIIQRISTLPEGITESYPAAIKQSLNGKYIFASNRGHDSIALYELIGEKLNLVTMIESKGKNPRDFLVLKDHVIIANQGSDNIAVFTFDENTGALDFTGENVECKKPVCVIN</sequence>
<accession>A0A1I5J476</accession>
<organism evidence="2 3">
    <name type="scientific">Anaerocolumna aminovalerica</name>
    <dbReference type="NCBI Taxonomy" id="1527"/>
    <lineage>
        <taxon>Bacteria</taxon>
        <taxon>Bacillati</taxon>
        <taxon>Bacillota</taxon>
        <taxon>Clostridia</taxon>
        <taxon>Lachnospirales</taxon>
        <taxon>Lachnospiraceae</taxon>
        <taxon>Anaerocolumna</taxon>
    </lineage>
</organism>
<dbReference type="OrthoDB" id="9790815at2"/>
<dbReference type="InterPro" id="IPR015943">
    <property type="entry name" value="WD40/YVTN_repeat-like_dom_sf"/>
</dbReference>
<gene>
    <name evidence="2" type="ORF">SAMN04489757_1663</name>
</gene>
<name>A0A1I5J476_9FIRM</name>
<reference evidence="2 3" key="1">
    <citation type="submission" date="2016-10" db="EMBL/GenBank/DDBJ databases">
        <authorList>
            <person name="de Groot N.N."/>
        </authorList>
    </citation>
    <scope>NUCLEOTIDE SEQUENCE [LARGE SCALE GENOMIC DNA]</scope>
    <source>
        <strain evidence="2 3">DSM 1283</strain>
    </source>
</reference>
<dbReference type="InterPro" id="IPR050282">
    <property type="entry name" value="Cycloisomerase_2"/>
</dbReference>
<dbReference type="Proteomes" id="UP000198806">
    <property type="component" value="Unassembled WGS sequence"/>
</dbReference>
<dbReference type="PANTHER" id="PTHR30344:SF1">
    <property type="entry name" value="6-PHOSPHOGLUCONOLACTONASE"/>
    <property type="match status" value="1"/>
</dbReference>
<dbReference type="EMBL" id="FOWD01000066">
    <property type="protein sequence ID" value="SFO67532.1"/>
    <property type="molecule type" value="Genomic_DNA"/>
</dbReference>
<dbReference type="RefSeq" id="WP_091689276.1">
    <property type="nucleotide sequence ID" value="NZ_BAABFM010000009.1"/>
</dbReference>
<dbReference type="GO" id="GO:0017057">
    <property type="term" value="F:6-phosphogluconolactonase activity"/>
    <property type="evidence" value="ECO:0007669"/>
    <property type="project" value="TreeGrafter"/>
</dbReference>
<proteinExistence type="inferred from homology"/>
<dbReference type="AlphaFoldDB" id="A0A1I5J476"/>
<dbReference type="PANTHER" id="PTHR30344">
    <property type="entry name" value="6-PHOSPHOGLUCONOLACTONASE-RELATED"/>
    <property type="match status" value="1"/>
</dbReference>
<dbReference type="SUPFAM" id="SSF75011">
    <property type="entry name" value="3-carboxy-cis,cis-mucoante lactonizing enzyme"/>
    <property type="match status" value="1"/>
</dbReference>
<dbReference type="Pfam" id="PF10282">
    <property type="entry name" value="Lactonase"/>
    <property type="match status" value="1"/>
</dbReference>
<comment type="similarity">
    <text evidence="1">Belongs to the cycloisomerase 2 family.</text>
</comment>
<evidence type="ECO:0000256" key="1">
    <source>
        <dbReference type="ARBA" id="ARBA00005564"/>
    </source>
</evidence>
<dbReference type="STRING" id="1527.SAMN04489757_1663"/>
<evidence type="ECO:0000313" key="3">
    <source>
        <dbReference type="Proteomes" id="UP000198806"/>
    </source>
</evidence>
<evidence type="ECO:0000313" key="2">
    <source>
        <dbReference type="EMBL" id="SFO67532.1"/>
    </source>
</evidence>
<keyword evidence="3" id="KW-1185">Reference proteome</keyword>
<protein>
    <submittedName>
        <fullName evidence="2">6-phosphogluconolactonase</fullName>
    </submittedName>
</protein>